<dbReference type="SUPFAM" id="SSF56601">
    <property type="entry name" value="beta-lactamase/transpeptidase-like"/>
    <property type="match status" value="1"/>
</dbReference>
<comment type="caution">
    <text evidence="2">The sequence shown here is derived from an EMBL/GenBank/DDBJ whole genome shotgun (WGS) entry which is preliminary data.</text>
</comment>
<reference evidence="2 3" key="1">
    <citation type="submission" date="2019-02" db="EMBL/GenBank/DDBJ databases">
        <title>Kribbella capetownensis sp. nov. and Kribbella speibonae sp. nov., isolated from soil.</title>
        <authorList>
            <person name="Curtis S.M."/>
            <person name="Norton I."/>
            <person name="Everest G.J."/>
            <person name="Meyers P.R."/>
        </authorList>
    </citation>
    <scope>NUCLEOTIDE SEQUENCE [LARGE SCALE GENOMIC DNA]</scope>
    <source>
        <strain evidence="2 3">YM53</strain>
    </source>
</reference>
<sequence length="439" mass="46946">MDVLREGIEADLEKFRVPGASWAVIEGGEIRYTGTAGVMQAGESAPVGPGTLFQACSISKPVAVLAMLRLVDRGLLDLDEDVNKRLTSWQVPPTGDWQPVVTLRQLASHSAGLTVHGFPGYHHEATLPTTRQILDGVSPTNTFGVRVDTVPGTQFRYAGGGTIVLQQLLEDVTGTPFRQLARELVLEPLNMSASDYAQPLPPELYATAATAHDEVGRPIDGRWHAYPELAAAGLWTTPTDLAKFAIGIHQAYAGVDGAVLSPDLAREMLTPQISASERIGGLSHLGLGLFLDDAGQRFGHSGGNEGFKCHLLAYRDSGQGAAVMTNSDNGMWLVLRAFAAAAAAYGWEGYPMDVELPDLPSQAPAELAGAYRLDGGPAFDVVLRGSGLEVTFEKQNPLHFSGRSATRFAASTADTELELRDGDLVFIQNDEEIPCTRIT</sequence>
<protein>
    <submittedName>
        <fullName evidence="2">Class A beta-lactamase-related serine hydrolase</fullName>
    </submittedName>
</protein>
<evidence type="ECO:0000313" key="3">
    <source>
        <dbReference type="Proteomes" id="UP000293342"/>
    </source>
</evidence>
<dbReference type="OrthoDB" id="9809635at2"/>
<dbReference type="GO" id="GO:0016787">
    <property type="term" value="F:hydrolase activity"/>
    <property type="evidence" value="ECO:0007669"/>
    <property type="project" value="UniProtKB-KW"/>
</dbReference>
<organism evidence="2 3">
    <name type="scientific">Kribbella capetownensis</name>
    <dbReference type="NCBI Taxonomy" id="1572659"/>
    <lineage>
        <taxon>Bacteria</taxon>
        <taxon>Bacillati</taxon>
        <taxon>Actinomycetota</taxon>
        <taxon>Actinomycetes</taxon>
        <taxon>Propionibacteriales</taxon>
        <taxon>Kribbellaceae</taxon>
        <taxon>Kribbella</taxon>
    </lineage>
</organism>
<dbReference type="AlphaFoldDB" id="A0A4R0JFM7"/>
<dbReference type="InterPro" id="IPR012338">
    <property type="entry name" value="Beta-lactam/transpept-like"/>
</dbReference>
<dbReference type="EMBL" id="SJKD01000009">
    <property type="protein sequence ID" value="TCC44404.1"/>
    <property type="molecule type" value="Genomic_DNA"/>
</dbReference>
<gene>
    <name evidence="2" type="ORF">E0H75_33010</name>
</gene>
<dbReference type="Gene3D" id="3.40.710.10">
    <property type="entry name" value="DD-peptidase/beta-lactamase superfamily"/>
    <property type="match status" value="1"/>
</dbReference>
<name>A0A4R0JFM7_9ACTN</name>
<dbReference type="InterPro" id="IPR050789">
    <property type="entry name" value="Diverse_Enzym_Activities"/>
</dbReference>
<dbReference type="PANTHER" id="PTHR43283">
    <property type="entry name" value="BETA-LACTAMASE-RELATED"/>
    <property type="match status" value="1"/>
</dbReference>
<dbReference type="Proteomes" id="UP000293342">
    <property type="component" value="Unassembled WGS sequence"/>
</dbReference>
<feature type="domain" description="Beta-lactamase-related" evidence="1">
    <location>
        <begin position="8"/>
        <end position="341"/>
    </location>
</feature>
<keyword evidence="3" id="KW-1185">Reference proteome</keyword>
<evidence type="ECO:0000259" key="1">
    <source>
        <dbReference type="Pfam" id="PF00144"/>
    </source>
</evidence>
<dbReference type="RefSeq" id="WP_131517645.1">
    <property type="nucleotide sequence ID" value="NZ_SJKD01000009.1"/>
</dbReference>
<evidence type="ECO:0000313" key="2">
    <source>
        <dbReference type="EMBL" id="TCC44404.1"/>
    </source>
</evidence>
<dbReference type="Pfam" id="PF00144">
    <property type="entry name" value="Beta-lactamase"/>
    <property type="match status" value="1"/>
</dbReference>
<dbReference type="InterPro" id="IPR001466">
    <property type="entry name" value="Beta-lactam-related"/>
</dbReference>
<keyword evidence="2" id="KW-0378">Hydrolase</keyword>
<proteinExistence type="predicted"/>
<accession>A0A4R0JFM7</accession>